<dbReference type="Proteomes" id="UP000292702">
    <property type="component" value="Unassembled WGS sequence"/>
</dbReference>
<evidence type="ECO:0000313" key="3">
    <source>
        <dbReference type="EMBL" id="TCD64671.1"/>
    </source>
</evidence>
<evidence type="ECO:0000256" key="1">
    <source>
        <dbReference type="SAM" id="MobiDB-lite"/>
    </source>
</evidence>
<protein>
    <submittedName>
        <fullName evidence="3">Uncharacterized protein</fullName>
    </submittedName>
</protein>
<dbReference type="AlphaFoldDB" id="A0A4R0R9X7"/>
<organism evidence="3 4">
    <name type="scientific">Steccherinum ochraceum</name>
    <dbReference type="NCBI Taxonomy" id="92696"/>
    <lineage>
        <taxon>Eukaryota</taxon>
        <taxon>Fungi</taxon>
        <taxon>Dikarya</taxon>
        <taxon>Basidiomycota</taxon>
        <taxon>Agaricomycotina</taxon>
        <taxon>Agaricomycetes</taxon>
        <taxon>Polyporales</taxon>
        <taxon>Steccherinaceae</taxon>
        <taxon>Steccherinum</taxon>
    </lineage>
</organism>
<keyword evidence="4" id="KW-1185">Reference proteome</keyword>
<dbReference type="Gene3D" id="2.60.120.260">
    <property type="entry name" value="Galactose-binding domain-like"/>
    <property type="match status" value="1"/>
</dbReference>
<dbReference type="EMBL" id="RWJN01000222">
    <property type="protein sequence ID" value="TCD64671.1"/>
    <property type="molecule type" value="Genomic_DNA"/>
</dbReference>
<keyword evidence="2" id="KW-0812">Transmembrane</keyword>
<keyword evidence="2" id="KW-1133">Transmembrane helix</keyword>
<dbReference type="STRING" id="92696.A0A4R0R9X7"/>
<feature type="transmembrane region" description="Helical" evidence="2">
    <location>
        <begin position="166"/>
        <end position="191"/>
    </location>
</feature>
<keyword evidence="2" id="KW-0472">Membrane</keyword>
<evidence type="ECO:0000313" key="4">
    <source>
        <dbReference type="Proteomes" id="UP000292702"/>
    </source>
</evidence>
<feature type="region of interest" description="Disordered" evidence="1">
    <location>
        <begin position="268"/>
        <end position="403"/>
    </location>
</feature>
<dbReference type="OrthoDB" id="3265734at2759"/>
<sequence length="403" mass="41961">MASSLFAFVSFKSPNIIYSSNDWFVVNEVHAGTAKPGASFSFSFNGTQVWLSGTIYPLQGNPPWVATFAVDGNTPVVLTGPDAPSQQFNTSFWASPQLADNQQHKIVVQVTSATQNAPFLFDQLLYSPSNPSPTTTASAVVYASTTPPQVTVTVSAMPEAKAGAPVGAIVGGIVAGVVVLAVAGILVFYFWRRRQNDRPYHYNSVNSGDLSKGETSEGVALFEAKPYAGVALAASAYSESEPILQAQSHSSRGASTASPYSQSEYTQSTYASSSVHPASTPITNDFGAHQSSVSGTSSAAGSSSQNASYNIIPYQPRQSTSRSFPTPALAAAARPPPRSSPNQSMSKAAEAGILSVPPSTTYHADSGIRFSSHGQPSGSGEGPSGAAREDVVPTDVPPSYSES</sequence>
<feature type="compositionally biased region" description="Low complexity" evidence="1">
    <location>
        <begin position="322"/>
        <end position="333"/>
    </location>
</feature>
<feature type="compositionally biased region" description="Low complexity" evidence="1">
    <location>
        <begin position="287"/>
        <end position="308"/>
    </location>
</feature>
<comment type="caution">
    <text evidence="3">The sequence shown here is derived from an EMBL/GenBank/DDBJ whole genome shotgun (WGS) entry which is preliminary data.</text>
</comment>
<feature type="compositionally biased region" description="Polar residues" evidence="1">
    <location>
        <begin position="268"/>
        <end position="283"/>
    </location>
</feature>
<name>A0A4R0R9X7_9APHY</name>
<evidence type="ECO:0000256" key="2">
    <source>
        <dbReference type="SAM" id="Phobius"/>
    </source>
</evidence>
<gene>
    <name evidence="3" type="ORF">EIP91_003784</name>
</gene>
<reference evidence="3 4" key="1">
    <citation type="submission" date="2018-11" db="EMBL/GenBank/DDBJ databases">
        <title>Genome assembly of Steccherinum ochraceum LE-BIN_3174, the white-rot fungus of the Steccherinaceae family (The Residual Polyporoid clade, Polyporales, Basidiomycota).</title>
        <authorList>
            <person name="Fedorova T.V."/>
            <person name="Glazunova O.A."/>
            <person name="Landesman E.O."/>
            <person name="Moiseenko K.V."/>
            <person name="Psurtseva N.V."/>
            <person name="Savinova O.S."/>
            <person name="Shakhova N.V."/>
            <person name="Tyazhelova T.V."/>
            <person name="Vasina D.V."/>
        </authorList>
    </citation>
    <scope>NUCLEOTIDE SEQUENCE [LARGE SCALE GENOMIC DNA]</scope>
    <source>
        <strain evidence="3 4">LE-BIN_3174</strain>
    </source>
</reference>
<proteinExistence type="predicted"/>
<accession>A0A4R0R9X7</accession>